<dbReference type="NCBIfam" id="TIGR00229">
    <property type="entry name" value="sensory_box"/>
    <property type="match status" value="1"/>
</dbReference>
<gene>
    <name evidence="16" type="ORF">SAMN06295987_103389</name>
</gene>
<evidence type="ECO:0000256" key="6">
    <source>
        <dbReference type="ARBA" id="ARBA00022679"/>
    </source>
</evidence>
<evidence type="ECO:0000256" key="4">
    <source>
        <dbReference type="ARBA" id="ARBA00022630"/>
    </source>
</evidence>
<protein>
    <recommendedName>
        <fullName evidence="2">histidine kinase</fullName>
        <ecNumber evidence="2">2.7.13.3</ecNumber>
    </recommendedName>
</protein>
<evidence type="ECO:0000256" key="5">
    <source>
        <dbReference type="ARBA" id="ARBA00022643"/>
    </source>
</evidence>
<feature type="domain" description="PAC" evidence="15">
    <location>
        <begin position="219"/>
        <end position="271"/>
    </location>
</feature>
<evidence type="ECO:0000256" key="12">
    <source>
        <dbReference type="PROSITE-ProRule" id="PRU00169"/>
    </source>
</evidence>
<evidence type="ECO:0000313" key="16">
    <source>
        <dbReference type="EMBL" id="SLK01040.1"/>
    </source>
</evidence>
<evidence type="ECO:0000259" key="15">
    <source>
        <dbReference type="PROSITE" id="PS50113"/>
    </source>
</evidence>
<evidence type="ECO:0000256" key="10">
    <source>
        <dbReference type="ARBA" id="ARBA00022840"/>
    </source>
</evidence>
<reference evidence="17" key="1">
    <citation type="submission" date="2017-02" db="EMBL/GenBank/DDBJ databases">
        <authorList>
            <person name="Varghese N."/>
            <person name="Submissions S."/>
        </authorList>
    </citation>
    <scope>NUCLEOTIDE SEQUENCE [LARGE SCALE GENOMIC DNA]</scope>
    <source>
        <strain evidence="17">SM117</strain>
    </source>
</reference>
<evidence type="ECO:0000256" key="9">
    <source>
        <dbReference type="ARBA" id="ARBA00022777"/>
    </source>
</evidence>
<keyword evidence="6" id="KW-0808">Transferase</keyword>
<dbReference type="Gene3D" id="3.40.50.2300">
    <property type="match status" value="2"/>
</dbReference>
<dbReference type="PROSITE" id="PS50113">
    <property type="entry name" value="PAC"/>
    <property type="match status" value="1"/>
</dbReference>
<dbReference type="Gene3D" id="3.30.450.20">
    <property type="entry name" value="PAS domain"/>
    <property type="match status" value="1"/>
</dbReference>
<keyword evidence="11" id="KW-0843">Virulence</keyword>
<keyword evidence="9" id="KW-0418">Kinase</keyword>
<dbReference type="STRING" id="428990.SAMN06295987_103389"/>
<dbReference type="InterPro" id="IPR013656">
    <property type="entry name" value="PAS_4"/>
</dbReference>
<evidence type="ECO:0000256" key="7">
    <source>
        <dbReference type="ARBA" id="ARBA00022737"/>
    </source>
</evidence>
<dbReference type="GO" id="GO:0000160">
    <property type="term" value="P:phosphorelay signal transduction system"/>
    <property type="evidence" value="ECO:0007669"/>
    <property type="project" value="InterPro"/>
</dbReference>
<keyword evidence="4" id="KW-0285">Flavoprotein</keyword>
<sequence>MNPDPIRILAVDDIVENLVALDALLADGEVEILQARSGEEALELLLCHDVALALLDVQMPGMDGFELAELMRGLERTRSIPILFLTAVATDERRRFRGYEAGAVDYLLKPVDTHILRSKVKVFTELYAQRRELARQRDDLATALARLTAHSDNSPLAIVELDSTQQVIAWSNGAERLFGWRAAEVKGYNASRIDWLSAEDAETFSALVGDMIGGTANRETHTLRFLTTTGSTLTCECHCSAIYDPAGHLISVNLQILDITDRVRAEEAQRLLNGELNHRVKNTLATVQAISRQTLRFSSGPGDFSATFLGRIDALAKAHSLLSSATWQGADLRQLIAGQVAIGTFDPARVEAQGPDVDLGPEPALHLALVLHELVTNAHKYGALSGAGGTVSLTWQIAGDRLKLDWVESGGPRVEAPTRTGFGKTMIERSLAADGGGATMHADPAGMKWELVLPCPASAIAARKPSETQGGAMRTPEADTPLDTLADMRVLVIEDEPLVSMELMTIIEDAGGIVAGSASTVASALSLIETTEADGAILDGNLRGEAVESVAATLRSRGIPFAFVSGYGRENLPAGHENAPLLSKPFRADQIVSTINAFASPTTVS</sequence>
<evidence type="ECO:0000256" key="1">
    <source>
        <dbReference type="ARBA" id="ARBA00000085"/>
    </source>
</evidence>
<evidence type="ECO:0000256" key="3">
    <source>
        <dbReference type="ARBA" id="ARBA00022553"/>
    </source>
</evidence>
<dbReference type="InterPro" id="IPR011102">
    <property type="entry name" value="Sig_transdc_His_kinase_HWE"/>
</dbReference>
<keyword evidence="3 12" id="KW-0597">Phosphoprotein</keyword>
<feature type="domain" description="Response regulatory" evidence="13">
    <location>
        <begin position="489"/>
        <end position="599"/>
    </location>
</feature>
<dbReference type="PROSITE" id="PS50110">
    <property type="entry name" value="RESPONSE_REGULATORY"/>
    <property type="match status" value="2"/>
</dbReference>
<dbReference type="Proteomes" id="UP000190989">
    <property type="component" value="Unassembled WGS sequence"/>
</dbReference>
<name>A0A1U6HZ55_9SPHN</name>
<dbReference type="Gene3D" id="3.30.565.10">
    <property type="entry name" value="Histidine kinase-like ATPase, C-terminal domain"/>
    <property type="match status" value="1"/>
</dbReference>
<dbReference type="EC" id="2.7.13.3" evidence="2"/>
<dbReference type="InterPro" id="IPR000700">
    <property type="entry name" value="PAS-assoc_C"/>
</dbReference>
<dbReference type="InterPro" id="IPR001789">
    <property type="entry name" value="Sig_transdc_resp-reg_receiver"/>
</dbReference>
<dbReference type="Pfam" id="PF07536">
    <property type="entry name" value="HWE_HK"/>
    <property type="match status" value="1"/>
</dbReference>
<keyword evidence="8" id="KW-0547">Nucleotide-binding</keyword>
<dbReference type="GO" id="GO:0004673">
    <property type="term" value="F:protein histidine kinase activity"/>
    <property type="evidence" value="ECO:0007669"/>
    <property type="project" value="UniProtKB-EC"/>
</dbReference>
<dbReference type="SMART" id="SM00091">
    <property type="entry name" value="PAS"/>
    <property type="match status" value="1"/>
</dbReference>
<evidence type="ECO:0000256" key="11">
    <source>
        <dbReference type="ARBA" id="ARBA00023026"/>
    </source>
</evidence>
<dbReference type="SUPFAM" id="SSF55785">
    <property type="entry name" value="PYP-like sensor domain (PAS domain)"/>
    <property type="match status" value="1"/>
</dbReference>
<evidence type="ECO:0000313" key="17">
    <source>
        <dbReference type="Proteomes" id="UP000190989"/>
    </source>
</evidence>
<feature type="domain" description="PAS" evidence="14">
    <location>
        <begin position="143"/>
        <end position="215"/>
    </location>
</feature>
<feature type="modified residue" description="4-aspartylphosphate" evidence="12">
    <location>
        <position position="539"/>
    </location>
</feature>
<evidence type="ECO:0000259" key="13">
    <source>
        <dbReference type="PROSITE" id="PS50110"/>
    </source>
</evidence>
<dbReference type="AlphaFoldDB" id="A0A1U6HZ55"/>
<keyword evidence="7" id="KW-0677">Repeat</keyword>
<dbReference type="InterPro" id="IPR035965">
    <property type="entry name" value="PAS-like_dom_sf"/>
</dbReference>
<keyword evidence="17" id="KW-1185">Reference proteome</keyword>
<keyword evidence="5" id="KW-0288">FMN</keyword>
<evidence type="ECO:0000256" key="8">
    <source>
        <dbReference type="ARBA" id="ARBA00022741"/>
    </source>
</evidence>
<accession>A0A1U6HZ55</accession>
<dbReference type="SMART" id="SM00448">
    <property type="entry name" value="REC"/>
    <property type="match status" value="2"/>
</dbReference>
<dbReference type="InterPro" id="IPR011006">
    <property type="entry name" value="CheY-like_superfamily"/>
</dbReference>
<evidence type="ECO:0000259" key="14">
    <source>
        <dbReference type="PROSITE" id="PS50112"/>
    </source>
</evidence>
<feature type="domain" description="Response regulatory" evidence="13">
    <location>
        <begin position="7"/>
        <end position="124"/>
    </location>
</feature>
<comment type="catalytic activity">
    <reaction evidence="1">
        <text>ATP + protein L-histidine = ADP + protein N-phospho-L-histidine.</text>
        <dbReference type="EC" id="2.7.13.3"/>
    </reaction>
</comment>
<dbReference type="EMBL" id="FVZE01000003">
    <property type="protein sequence ID" value="SLK01040.1"/>
    <property type="molecule type" value="Genomic_DNA"/>
</dbReference>
<evidence type="ECO:0000256" key="2">
    <source>
        <dbReference type="ARBA" id="ARBA00012438"/>
    </source>
</evidence>
<dbReference type="InterPro" id="IPR000014">
    <property type="entry name" value="PAS"/>
</dbReference>
<dbReference type="PROSITE" id="PS50112">
    <property type="entry name" value="PAS"/>
    <property type="match status" value="1"/>
</dbReference>
<proteinExistence type="predicted"/>
<dbReference type="SUPFAM" id="SSF55874">
    <property type="entry name" value="ATPase domain of HSP90 chaperone/DNA topoisomerase II/histidine kinase"/>
    <property type="match status" value="1"/>
</dbReference>
<dbReference type="InterPro" id="IPR036890">
    <property type="entry name" value="HATPase_C_sf"/>
</dbReference>
<organism evidence="16 17">
    <name type="scientific">Novosphingobium mathurense</name>
    <dbReference type="NCBI Taxonomy" id="428990"/>
    <lineage>
        <taxon>Bacteria</taxon>
        <taxon>Pseudomonadati</taxon>
        <taxon>Pseudomonadota</taxon>
        <taxon>Alphaproteobacteria</taxon>
        <taxon>Sphingomonadales</taxon>
        <taxon>Sphingomonadaceae</taxon>
        <taxon>Novosphingobium</taxon>
    </lineage>
</organism>
<dbReference type="CDD" id="cd00130">
    <property type="entry name" value="PAS"/>
    <property type="match status" value="1"/>
</dbReference>
<keyword evidence="10" id="KW-0067">ATP-binding</keyword>
<dbReference type="RefSeq" id="WP_079730643.1">
    <property type="nucleotide sequence ID" value="NZ_FVZE01000003.1"/>
</dbReference>
<feature type="modified residue" description="4-aspartylphosphate" evidence="12">
    <location>
        <position position="56"/>
    </location>
</feature>
<dbReference type="Pfam" id="PF08448">
    <property type="entry name" value="PAS_4"/>
    <property type="match status" value="1"/>
</dbReference>
<dbReference type="SMART" id="SM00911">
    <property type="entry name" value="HWE_HK"/>
    <property type="match status" value="1"/>
</dbReference>
<dbReference type="SUPFAM" id="SSF52172">
    <property type="entry name" value="CheY-like"/>
    <property type="match status" value="2"/>
</dbReference>
<dbReference type="GO" id="GO:0005524">
    <property type="term" value="F:ATP binding"/>
    <property type="evidence" value="ECO:0007669"/>
    <property type="project" value="UniProtKB-KW"/>
</dbReference>
<dbReference type="PANTHER" id="PTHR41523">
    <property type="entry name" value="TWO-COMPONENT SYSTEM SENSOR PROTEIN"/>
    <property type="match status" value="1"/>
</dbReference>
<dbReference type="PANTHER" id="PTHR41523:SF7">
    <property type="entry name" value="HISTIDINE KINASE"/>
    <property type="match status" value="1"/>
</dbReference>
<dbReference type="Pfam" id="PF00072">
    <property type="entry name" value="Response_reg"/>
    <property type="match status" value="1"/>
</dbReference>